<reference evidence="2 3" key="1">
    <citation type="submission" date="2023-07" db="EMBL/GenBank/DDBJ databases">
        <title>Sorghum-associated microbial communities from plants grown in Nebraska, USA.</title>
        <authorList>
            <person name="Schachtman D."/>
        </authorList>
    </citation>
    <scope>NUCLEOTIDE SEQUENCE [LARGE SCALE GENOMIC DNA]</scope>
    <source>
        <strain evidence="2 3">CC222</strain>
    </source>
</reference>
<evidence type="ECO:0000313" key="2">
    <source>
        <dbReference type="EMBL" id="MDP9890066.1"/>
    </source>
</evidence>
<accession>A0ABT9RZ29</accession>
<comment type="caution">
    <text evidence="2">The sequence shown here is derived from an EMBL/GenBank/DDBJ whole genome shotgun (WGS) entry which is preliminary data.</text>
</comment>
<evidence type="ECO:0000259" key="1">
    <source>
        <dbReference type="Pfam" id="PF06527"/>
    </source>
</evidence>
<keyword evidence="3" id="KW-1185">Reference proteome</keyword>
<dbReference type="InterPro" id="IPR009492">
    <property type="entry name" value="TniQ"/>
</dbReference>
<gene>
    <name evidence="2" type="ORF">J2X98_003678</name>
</gene>
<feature type="domain" description="TniQ" evidence="1">
    <location>
        <begin position="1"/>
        <end position="146"/>
    </location>
</feature>
<sequence>MSSWMRRIAASYSMYSYELLEHGLGQQELRDAELDLDPPVHLLEVLAKRSGLDQHRVSAMTMSGWVPWLFDTLTPAPDTYETYVHQFSLLLSPGRRNIYAPRKWLPWLSETAAKRGCRECLESGSTLLLFWQVPVMASCTVHRRRLETYEGHPADYIMWTAPAYDQRALPDSLSIMDRRTWQAITTGSVDLPRYPVNAGVWFRLLRTLLDELSTAQGRYGRQLDDVRRVWEHCGHPFRAGLHSWQPFETLNWTVQQQLLEAAAAAMELIEDGSLTARGTSGHLLRPEPDTAISDGTPPGSLIGADGVQKRPTLDELWNQATATLDSCIEAAKTDPVVAKHLFDFARYGCRSEESLRGLRDTFAELQIPLNFLSQTEG</sequence>
<dbReference type="Proteomes" id="UP001226577">
    <property type="component" value="Unassembled WGS sequence"/>
</dbReference>
<name>A0ABT9RZ29_9MICC</name>
<evidence type="ECO:0000313" key="3">
    <source>
        <dbReference type="Proteomes" id="UP001226577"/>
    </source>
</evidence>
<dbReference type="EMBL" id="JAUSRE010000022">
    <property type="protein sequence ID" value="MDP9890066.1"/>
    <property type="molecule type" value="Genomic_DNA"/>
</dbReference>
<protein>
    <recommendedName>
        <fullName evidence="1">TniQ domain-containing protein</fullName>
    </recommendedName>
</protein>
<dbReference type="Pfam" id="PF06527">
    <property type="entry name" value="TniQ"/>
    <property type="match status" value="1"/>
</dbReference>
<organism evidence="2 3">
    <name type="scientific">Pseudarthrobacter enclensis</name>
    <dbReference type="NCBI Taxonomy" id="993070"/>
    <lineage>
        <taxon>Bacteria</taxon>
        <taxon>Bacillati</taxon>
        <taxon>Actinomycetota</taxon>
        <taxon>Actinomycetes</taxon>
        <taxon>Micrococcales</taxon>
        <taxon>Micrococcaceae</taxon>
        <taxon>Pseudarthrobacter</taxon>
    </lineage>
</organism>
<proteinExistence type="predicted"/>